<gene>
    <name evidence="3" type="ORF">BCF53_11918</name>
</gene>
<proteinExistence type="predicted"/>
<keyword evidence="2" id="KW-0472">Membrane</keyword>
<dbReference type="Pfam" id="PF05359">
    <property type="entry name" value="DUF748"/>
    <property type="match status" value="1"/>
</dbReference>
<keyword evidence="4" id="KW-1185">Reference proteome</keyword>
<dbReference type="InterPro" id="IPR008023">
    <property type="entry name" value="DUF748"/>
</dbReference>
<reference evidence="3 4" key="1">
    <citation type="submission" date="2019-03" db="EMBL/GenBank/DDBJ databases">
        <title>Genomic Encyclopedia of Archaeal and Bacterial Type Strains, Phase II (KMG-II): from individual species to whole genera.</title>
        <authorList>
            <person name="Goeker M."/>
        </authorList>
    </citation>
    <scope>NUCLEOTIDE SEQUENCE [LARGE SCALE GENOMIC DNA]</scope>
    <source>
        <strain evidence="3 4">DSM 15388</strain>
    </source>
</reference>
<accession>A0A4R3HWD4</accession>
<evidence type="ECO:0000313" key="4">
    <source>
        <dbReference type="Proteomes" id="UP000295793"/>
    </source>
</evidence>
<feature type="transmembrane region" description="Helical" evidence="2">
    <location>
        <begin position="29"/>
        <end position="51"/>
    </location>
</feature>
<dbReference type="AlphaFoldDB" id="A0A4R3HWD4"/>
<protein>
    <submittedName>
        <fullName evidence="3">Uncharacterized protein DUF748</fullName>
    </submittedName>
</protein>
<dbReference type="EMBL" id="SLZR01000019">
    <property type="protein sequence ID" value="TCS37596.1"/>
    <property type="molecule type" value="Genomic_DNA"/>
</dbReference>
<evidence type="ECO:0000256" key="1">
    <source>
        <dbReference type="SAM" id="MobiDB-lite"/>
    </source>
</evidence>
<evidence type="ECO:0000256" key="2">
    <source>
        <dbReference type="SAM" id="Phobius"/>
    </source>
</evidence>
<comment type="caution">
    <text evidence="3">The sequence shown here is derived from an EMBL/GenBank/DDBJ whole genome shotgun (WGS) entry which is preliminary data.</text>
</comment>
<name>A0A4R3HWD4_9GAMM</name>
<keyword evidence="2" id="KW-1133">Transmembrane helix</keyword>
<sequence length="1072" mass="114250">MSALSLFRQSVLFRGTLVADYRTGVVMKLVRYLTIGLITFVLAVYSLVWLLSPVAVRMAAKKPLAEYGLTLSSDSVVRLNLFNSTLSVQDFVLLHNEAPTYSLDWLHVKYSLLKLLVKEVRIESVELDGMSLLASNNQGEVTVAGVAVPQATEPAVGEPVAEQPEAEEEAGMAVSVNVPEVLLQNLRLTFENLGHAHELKINELRITDTLFNEGALSTALQLDAQLDGMAINLSNRLQLDEQDIQAQVNLQLSSLTPESLLYLLPENIAALNFSSDLELSSDIHFSGNRLNIRNTDLAVALAQLDLQEQQVSAGLETFAFSVSNLAAEYHLDTAFASANGESAIQLAGLAADITATGNPQLTLGSFDSGTIAFDLDSQSLAETLKQFDMESYLTAPASTEAEDEPVPETAASAAATIKPLSISLPKLQLQSLGLSLENQGQVHEVQVDDLQIADTRLNNDTFSTALTLAGQLDAIQVGLSNSISVNAQEMQALVDLNLSNITPESYGYLLPGNITELGFSSDVQLSSEVKLNGGVLNIAGASAALALSALNVQEQRLSAGLQSLSFSLSDVAAEYQLETLVAQATGEASVQLAGLNAAMADSGDTLIKVGSFDSGTVAFDINDQDFSAQLNQLTVESLLASQVMSVDGMPAMLVMDSISVKDVAASNQAVSIATVELGGGRISVIRNAAGELTTLVDTAALSPAESLPGEETEPEVAEQQNAETESAAPAPAIQLGQILLTVPVKISIEDQSNRTPFAKVFELHKADIRSVDSRQPELKTTFDVALKDADYFTLQTDGWVQLFTPEINLAMTATAREFPMNEVAPYLKDTLGFEVKSGQLDADITAEVVADQLDSDVLLLMRGANFAASEASDEGSNFIGQTAIPLNVALNMLKDGDGNIELKIPVNGDINDPSFGLQHVLGLVVKKVVLAQAKNYLLTTLVPYAKVVSVAVVAGEQALKVRFEDLPYAENQIELLAEQTEFADQLATLMTDKPELTVNVCAVAIASESVAAPTAENPQLVLDASAVASARAQTFKSYLVNNYAVASSRLLLCSPEIDNGKEPQSRIKFSVL</sequence>
<evidence type="ECO:0000313" key="3">
    <source>
        <dbReference type="EMBL" id="TCS37596.1"/>
    </source>
</evidence>
<dbReference type="Proteomes" id="UP000295793">
    <property type="component" value="Unassembled WGS sequence"/>
</dbReference>
<dbReference type="OrthoDB" id="6114420at2"/>
<organism evidence="3 4">
    <name type="scientific">Reinekea marinisedimentorum</name>
    <dbReference type="NCBI Taxonomy" id="230495"/>
    <lineage>
        <taxon>Bacteria</taxon>
        <taxon>Pseudomonadati</taxon>
        <taxon>Pseudomonadota</taxon>
        <taxon>Gammaproteobacteria</taxon>
        <taxon>Oceanospirillales</taxon>
        <taxon>Saccharospirillaceae</taxon>
        <taxon>Reinekea</taxon>
    </lineage>
</organism>
<feature type="region of interest" description="Disordered" evidence="1">
    <location>
        <begin position="704"/>
        <end position="727"/>
    </location>
</feature>
<keyword evidence="2" id="KW-0812">Transmembrane</keyword>